<dbReference type="InterPro" id="IPR028994">
    <property type="entry name" value="Integrin_alpha_N"/>
</dbReference>
<feature type="compositionally biased region" description="Polar residues" evidence="3">
    <location>
        <begin position="1151"/>
        <end position="1167"/>
    </location>
</feature>
<keyword evidence="4" id="KW-0472">Membrane</keyword>
<name>A9VCR7_MONBE</name>
<feature type="domain" description="Protein kinase" evidence="6">
    <location>
        <begin position="1264"/>
        <end position="1454"/>
    </location>
</feature>
<dbReference type="GO" id="GO:0005524">
    <property type="term" value="F:ATP binding"/>
    <property type="evidence" value="ECO:0007669"/>
    <property type="project" value="UniProtKB-UniRule"/>
</dbReference>
<evidence type="ECO:0000256" key="5">
    <source>
        <dbReference type="SAM" id="SignalP"/>
    </source>
</evidence>
<dbReference type="KEGG" id="mbr:MONBRDRAFT_39187"/>
<dbReference type="InterPro" id="IPR000719">
    <property type="entry name" value="Prot_kinase_dom"/>
</dbReference>
<dbReference type="PANTHER" id="PTHR44103:SF1">
    <property type="entry name" value="PROPROTEIN CONVERTASE P"/>
    <property type="match status" value="1"/>
</dbReference>
<feature type="transmembrane region" description="Helical" evidence="4">
    <location>
        <begin position="1181"/>
        <end position="1203"/>
    </location>
</feature>
<evidence type="ECO:0000259" key="6">
    <source>
        <dbReference type="PROSITE" id="PS50011"/>
    </source>
</evidence>
<keyword evidence="2" id="KW-0547">Nucleotide-binding</keyword>
<dbReference type="InterPro" id="IPR017441">
    <property type="entry name" value="Protein_kinase_ATP_BS"/>
</dbReference>
<feature type="signal peptide" evidence="5">
    <location>
        <begin position="1"/>
        <end position="24"/>
    </location>
</feature>
<accession>A9VCR7</accession>
<feature type="chain" id="PRO_5002744942" description="Protein kinase domain-containing protein" evidence="5">
    <location>
        <begin position="25"/>
        <end position="1454"/>
    </location>
</feature>
<dbReference type="Proteomes" id="UP000001357">
    <property type="component" value="Unassembled WGS sequence"/>
</dbReference>
<dbReference type="SUPFAM" id="SSF56112">
    <property type="entry name" value="Protein kinase-like (PK-like)"/>
    <property type="match status" value="1"/>
</dbReference>
<dbReference type="Gene3D" id="1.10.510.10">
    <property type="entry name" value="Transferase(Phosphotransferase) domain 1"/>
    <property type="match status" value="1"/>
</dbReference>
<dbReference type="STRING" id="81824.A9VCR7"/>
<gene>
    <name evidence="7" type="ORF">MONBRDRAFT_39187</name>
</gene>
<dbReference type="eggNOG" id="KOG0197">
    <property type="taxonomic scope" value="Eukaryota"/>
</dbReference>
<dbReference type="PANTHER" id="PTHR44103">
    <property type="entry name" value="PROPROTEIN CONVERTASE P"/>
    <property type="match status" value="1"/>
</dbReference>
<dbReference type="SUPFAM" id="SSF69318">
    <property type="entry name" value="Integrin alpha N-terminal domain"/>
    <property type="match status" value="2"/>
</dbReference>
<dbReference type="Pfam" id="PF07714">
    <property type="entry name" value="PK_Tyr_Ser-Thr"/>
    <property type="match status" value="2"/>
</dbReference>
<reference evidence="7 8" key="1">
    <citation type="journal article" date="2008" name="Nature">
        <title>The genome of the choanoflagellate Monosiga brevicollis and the origin of metazoans.</title>
        <authorList>
            <consortium name="JGI Sequencing"/>
            <person name="King N."/>
            <person name="Westbrook M.J."/>
            <person name="Young S.L."/>
            <person name="Kuo A."/>
            <person name="Abedin M."/>
            <person name="Chapman J."/>
            <person name="Fairclough S."/>
            <person name="Hellsten U."/>
            <person name="Isogai Y."/>
            <person name="Letunic I."/>
            <person name="Marr M."/>
            <person name="Pincus D."/>
            <person name="Putnam N."/>
            <person name="Rokas A."/>
            <person name="Wright K.J."/>
            <person name="Zuzow R."/>
            <person name="Dirks W."/>
            <person name="Good M."/>
            <person name="Goodstein D."/>
            <person name="Lemons D."/>
            <person name="Li W."/>
            <person name="Lyons J.B."/>
            <person name="Morris A."/>
            <person name="Nichols S."/>
            <person name="Richter D.J."/>
            <person name="Salamov A."/>
            <person name="Bork P."/>
            <person name="Lim W.A."/>
            <person name="Manning G."/>
            <person name="Miller W.T."/>
            <person name="McGinnis W."/>
            <person name="Shapiro H."/>
            <person name="Tjian R."/>
            <person name="Grigoriev I.V."/>
            <person name="Rokhsar D."/>
        </authorList>
    </citation>
    <scope>NUCLEOTIDE SEQUENCE [LARGE SCALE GENOMIC DNA]</scope>
    <source>
        <strain evidence="8">MX1 / ATCC 50154</strain>
    </source>
</reference>
<dbReference type="PROSITE" id="PS00107">
    <property type="entry name" value="PROTEIN_KINASE_ATP"/>
    <property type="match status" value="1"/>
</dbReference>
<sequence length="1454" mass="153922">MSEPWWGVMVALGVLVALTRMAAGDGAEDWRETVAVGGLDAPSCTAMDDVDGDGRADLVVGTMTDRKIAWYPHLGAGLYGSQHLAWLGASPITFLAVGDLDGDGAPDIVFADESAAGLRWLRNGRATGEPFSAKAASLPISIVPETVNALLLVDLDMDGALDVVGSTTLDGAGGERVLSWHRNRGNGTWHAPIILAQNAADPYFHLSTVDLYGDGHLALLHIRSSVTTMIPSFYPNGTHSPPRAVATAGCSPFNFAAGDIDDDDRADLAVACPSEGIMGWLKNAGDGTFDSLAVIGSAIAGINWVVLGDLNGDGQLDLAAVATAAPITLLWVRNRLHTASQRFGSPSPLTFPGSGIAGIHLYDLNEDALLDVLVIMKSGDRIGWLANTGGGVFPTEATPLVSTVKNPTVALPVDMDGDSLLDLLCVFNQGNAISWFRGDGTGQFGLEISLTTAVESISSITVADLDGDSLPDLAAVSAMQGSLMWLRNEGAGAFAQPTVIANDLDQPFVVLAADINGDGALDLVSGSSGASTVFWSRNLGNGAFATTAILLANISGPYALAFSELDGDGRRDLVVSSFFQAAVYWYPQIRPGTYRPQSLVGSGLEGAIDLAVADLDGDGWTDVVSAASEDNSVFWHQNLQGQGFANPKLVSNDTLGVWRVAAGDLDGDGQPDIVAGSSTDNTVAWFPNLGNPTSFGGKTTLISSAMDLRDMRLADLDGDGDQDVIVASFADHLVRVLMNPRYTAPVWDQPVGLADIVTVQNRVQAAIMFNESAVLLASVPDVAQPTAGTLRVLTQGPTGAWNFDRFLASPRYGSGYLVRQLLAAEFGFVVVEAPASDADGTQLLFYAHNELEPRAALTLRPGARGEHVTVAGQTLHYFQGRVGSEVVAPVCSMPLPAELPATFTTWSSENAACFPVAVSTTIIVQAGEQLLAGGTGIYSLHIDGSPFGALRTVLSSSDAERMTFCPVAAVTTTGRQIFTLILDNQLYLGVWAVAYTQGLYLQSMHAMANCTEPRAMHLLNDATLMLTCVDPSFLHVVVMHIETGLATWVYSELLPVPLDPAAGRLVPRGNATSATSFFMLGGTGLVHLDMVRFVDHDTGTPLWDATTLVKPFISTVEFYLIVFSGVLPTAPPRIETTMASTLPFTVDSTTSQHQTRAPTEIASTTLAPQPAGSAESNGGNAIVAGVVAGVAAVLVVAIGVVAWHRRRQRKPLPNGALGIGDIVPMSSAEQIELCLLQFTDQLRSPGWRGGRGPQPLNMASQKWLQDLGPLGKGNFGVVRKAKPIRHTEKFGDQLVVAVKQFESIQAADYKAVMMEAALMHTAGRHPHIVQLLAVVQDRWMAPEALLRAQFSPASDVWSLGIVIWEGRTPFGERTMQMMLELLQAGKRLDTQHIPSALHALLSATWEAKAELRPSAQAVAQALQEQHAPMAGFADNRGLLALEEPTVLEEAESVL</sequence>
<keyword evidence="4" id="KW-0812">Transmembrane</keyword>
<protein>
    <recommendedName>
        <fullName evidence="6">Protein kinase domain-containing protein</fullName>
    </recommendedName>
</protein>
<dbReference type="GeneID" id="5895768"/>
<keyword evidence="8" id="KW-1185">Reference proteome</keyword>
<keyword evidence="4" id="KW-1133">Transmembrane helix</keyword>
<feature type="region of interest" description="Disordered" evidence="3">
    <location>
        <begin position="1151"/>
        <end position="1174"/>
    </location>
</feature>
<dbReference type="InParanoid" id="A9VCR7"/>
<evidence type="ECO:0000313" key="7">
    <source>
        <dbReference type="EMBL" id="EDQ84696.1"/>
    </source>
</evidence>
<dbReference type="EMBL" id="CH991582">
    <property type="protein sequence ID" value="EDQ84696.1"/>
    <property type="molecule type" value="Genomic_DNA"/>
</dbReference>
<dbReference type="Pfam" id="PF13517">
    <property type="entry name" value="FG-GAP_3"/>
    <property type="match status" value="5"/>
</dbReference>
<feature type="binding site" evidence="2">
    <location>
        <position position="1299"/>
    </location>
    <ligand>
        <name>ATP</name>
        <dbReference type="ChEBI" id="CHEBI:30616"/>
    </ligand>
</feature>
<evidence type="ECO:0000256" key="4">
    <source>
        <dbReference type="SAM" id="Phobius"/>
    </source>
</evidence>
<dbReference type="InterPro" id="IPR001245">
    <property type="entry name" value="Ser-Thr/Tyr_kinase_cat_dom"/>
</dbReference>
<dbReference type="InterPro" id="IPR013517">
    <property type="entry name" value="FG-GAP"/>
</dbReference>
<dbReference type="PROSITE" id="PS50011">
    <property type="entry name" value="PROTEIN_KINASE_DOM"/>
    <property type="match status" value="1"/>
</dbReference>
<evidence type="ECO:0000313" key="8">
    <source>
        <dbReference type="Proteomes" id="UP000001357"/>
    </source>
</evidence>
<evidence type="ECO:0000256" key="3">
    <source>
        <dbReference type="SAM" id="MobiDB-lite"/>
    </source>
</evidence>
<dbReference type="RefSeq" id="XP_001750482.1">
    <property type="nucleotide sequence ID" value="XM_001750430.1"/>
</dbReference>
<evidence type="ECO:0000256" key="2">
    <source>
        <dbReference type="PROSITE-ProRule" id="PRU10141"/>
    </source>
</evidence>
<organism evidence="7 8">
    <name type="scientific">Monosiga brevicollis</name>
    <name type="common">Choanoflagellate</name>
    <dbReference type="NCBI Taxonomy" id="81824"/>
    <lineage>
        <taxon>Eukaryota</taxon>
        <taxon>Choanoflagellata</taxon>
        <taxon>Craspedida</taxon>
        <taxon>Salpingoecidae</taxon>
        <taxon>Monosiga</taxon>
    </lineage>
</organism>
<keyword evidence="1 5" id="KW-0732">Signal</keyword>
<proteinExistence type="predicted"/>
<dbReference type="Gene3D" id="3.30.200.20">
    <property type="entry name" value="Phosphorylase Kinase, domain 1"/>
    <property type="match status" value="1"/>
</dbReference>
<dbReference type="GO" id="GO:0004672">
    <property type="term" value="F:protein kinase activity"/>
    <property type="evidence" value="ECO:0007669"/>
    <property type="project" value="InterPro"/>
</dbReference>
<dbReference type="Gene3D" id="2.130.10.130">
    <property type="entry name" value="Integrin alpha, N-terminal"/>
    <property type="match status" value="4"/>
</dbReference>
<dbReference type="InterPro" id="IPR011009">
    <property type="entry name" value="Kinase-like_dom_sf"/>
</dbReference>
<keyword evidence="2" id="KW-0067">ATP-binding</keyword>
<evidence type="ECO:0000256" key="1">
    <source>
        <dbReference type="ARBA" id="ARBA00022729"/>
    </source>
</evidence>